<sequence>MDIARLMIHVQHVEEDNLRDREELRNKKAKTSGNEFGQQKINANGSSFQQKHKGLAPSFASASAPRNKGEFHN</sequence>
<evidence type="ECO:0000313" key="2">
    <source>
        <dbReference type="EMBL" id="KAG5609587.1"/>
    </source>
</evidence>
<organism evidence="2 3">
    <name type="scientific">Solanum commersonii</name>
    <name type="common">Commerson's wild potato</name>
    <name type="synonym">Commerson's nightshade</name>
    <dbReference type="NCBI Taxonomy" id="4109"/>
    <lineage>
        <taxon>Eukaryota</taxon>
        <taxon>Viridiplantae</taxon>
        <taxon>Streptophyta</taxon>
        <taxon>Embryophyta</taxon>
        <taxon>Tracheophyta</taxon>
        <taxon>Spermatophyta</taxon>
        <taxon>Magnoliopsida</taxon>
        <taxon>eudicotyledons</taxon>
        <taxon>Gunneridae</taxon>
        <taxon>Pentapetalae</taxon>
        <taxon>asterids</taxon>
        <taxon>lamiids</taxon>
        <taxon>Solanales</taxon>
        <taxon>Solanaceae</taxon>
        <taxon>Solanoideae</taxon>
        <taxon>Solaneae</taxon>
        <taxon>Solanum</taxon>
    </lineage>
</organism>
<protein>
    <recommendedName>
        <fullName evidence="4">Gag-pol polyprotein</fullName>
    </recommendedName>
</protein>
<dbReference type="EMBL" id="JACXVP010000004">
    <property type="protein sequence ID" value="KAG5609587.1"/>
    <property type="molecule type" value="Genomic_DNA"/>
</dbReference>
<evidence type="ECO:0000256" key="1">
    <source>
        <dbReference type="SAM" id="MobiDB-lite"/>
    </source>
</evidence>
<dbReference type="Proteomes" id="UP000824120">
    <property type="component" value="Chromosome 4"/>
</dbReference>
<feature type="compositionally biased region" description="Polar residues" evidence="1">
    <location>
        <begin position="31"/>
        <end position="49"/>
    </location>
</feature>
<reference evidence="2 3" key="1">
    <citation type="submission" date="2020-09" db="EMBL/GenBank/DDBJ databases">
        <title>De no assembly of potato wild relative species, Solanum commersonii.</title>
        <authorList>
            <person name="Cho K."/>
        </authorList>
    </citation>
    <scope>NUCLEOTIDE SEQUENCE [LARGE SCALE GENOMIC DNA]</scope>
    <source>
        <strain evidence="2">LZ3.2</strain>
        <tissue evidence="2">Leaf</tissue>
    </source>
</reference>
<evidence type="ECO:0000313" key="3">
    <source>
        <dbReference type="Proteomes" id="UP000824120"/>
    </source>
</evidence>
<comment type="caution">
    <text evidence="2">The sequence shown here is derived from an EMBL/GenBank/DDBJ whole genome shotgun (WGS) entry which is preliminary data.</text>
</comment>
<dbReference type="OrthoDB" id="1306017at2759"/>
<feature type="region of interest" description="Disordered" evidence="1">
    <location>
        <begin position="26"/>
        <end position="73"/>
    </location>
</feature>
<accession>A0A9J5Z9A2</accession>
<gene>
    <name evidence="2" type="ORF">H5410_020868</name>
</gene>
<dbReference type="AlphaFoldDB" id="A0A9J5Z9A2"/>
<name>A0A9J5Z9A2_SOLCO</name>
<keyword evidence="3" id="KW-1185">Reference proteome</keyword>
<evidence type="ECO:0008006" key="4">
    <source>
        <dbReference type="Google" id="ProtNLM"/>
    </source>
</evidence>
<proteinExistence type="predicted"/>